<accession>A0A3P7DCN6</accession>
<evidence type="ECO:0000256" key="1">
    <source>
        <dbReference type="SAM" id="MobiDB-lite"/>
    </source>
</evidence>
<dbReference type="AlphaFoldDB" id="A0A3P7DCN6"/>
<evidence type="ECO:0000313" key="2">
    <source>
        <dbReference type="EMBL" id="VDM01714.1"/>
    </source>
</evidence>
<reference evidence="2 3" key="1">
    <citation type="submission" date="2018-11" db="EMBL/GenBank/DDBJ databases">
        <authorList>
            <consortium name="Pathogen Informatics"/>
        </authorList>
    </citation>
    <scope>NUCLEOTIDE SEQUENCE [LARGE SCALE GENOMIC DNA]</scope>
    <source>
        <strain evidence="2 3">NST_G2</strain>
    </source>
</reference>
<evidence type="ECO:0000313" key="3">
    <source>
        <dbReference type="Proteomes" id="UP000275846"/>
    </source>
</evidence>
<dbReference type="Proteomes" id="UP000275846">
    <property type="component" value="Unassembled WGS sequence"/>
</dbReference>
<dbReference type="OrthoDB" id="410404at2759"/>
<organism evidence="2 3">
    <name type="scientific">Schistocephalus solidus</name>
    <name type="common">Tapeworm</name>
    <dbReference type="NCBI Taxonomy" id="70667"/>
    <lineage>
        <taxon>Eukaryota</taxon>
        <taxon>Metazoa</taxon>
        <taxon>Spiralia</taxon>
        <taxon>Lophotrochozoa</taxon>
        <taxon>Platyhelminthes</taxon>
        <taxon>Cestoda</taxon>
        <taxon>Eucestoda</taxon>
        <taxon>Diphyllobothriidea</taxon>
        <taxon>Diphyllobothriidae</taxon>
        <taxon>Schistocephalus</taxon>
    </lineage>
</organism>
<feature type="compositionally biased region" description="Low complexity" evidence="1">
    <location>
        <begin position="189"/>
        <end position="207"/>
    </location>
</feature>
<feature type="region of interest" description="Disordered" evidence="1">
    <location>
        <begin position="185"/>
        <end position="215"/>
    </location>
</feature>
<name>A0A3P7DCN6_SCHSO</name>
<dbReference type="EMBL" id="UYSU01039828">
    <property type="protein sequence ID" value="VDM01714.1"/>
    <property type="molecule type" value="Genomic_DNA"/>
</dbReference>
<protein>
    <submittedName>
        <fullName evidence="2">Uncharacterized protein</fullName>
    </submittedName>
</protein>
<keyword evidence="3" id="KW-1185">Reference proteome</keyword>
<proteinExistence type="predicted"/>
<sequence>MGFTSSAAGCGPQIAKYAVIKLKKQQYPLSPFPAPYSPGYLDNQRSNRPGRKTVLVAGKLASYKVDIAALSETRFSWQGQLEERGQIRRYKDTLKKSLKQLQINPATWEDLAQDRPVWRESVKTGAAIYEADRVADIKSKRAACKSQSPRINTANTQALPMCPRCQRTIHARIGLVGYLQTQCNKNPKTSTSATPASEPMTTTTTTENNVTDAPPPTINDTILPPPLPALITVTNTPCPTPTTSVATSNYLSPATSTTTTAPVPAMGTWY</sequence>
<gene>
    <name evidence="2" type="ORF">SSLN_LOCUS15328</name>
</gene>